<keyword evidence="2" id="KW-1185">Reference proteome</keyword>
<reference evidence="1 2" key="1">
    <citation type="journal article" date="2024" name="G3 (Bethesda)">
        <title>Genome assembly of Hibiscus sabdariffa L. provides insights into metabolisms of medicinal natural products.</title>
        <authorList>
            <person name="Kim T."/>
        </authorList>
    </citation>
    <scope>NUCLEOTIDE SEQUENCE [LARGE SCALE GENOMIC DNA]</scope>
    <source>
        <strain evidence="1">TK-2024</strain>
        <tissue evidence="1">Old leaves</tissue>
    </source>
</reference>
<comment type="caution">
    <text evidence="1">The sequence shown here is derived from an EMBL/GenBank/DDBJ whole genome shotgun (WGS) entry which is preliminary data.</text>
</comment>
<gene>
    <name evidence="1" type="ORF">V6N12_069830</name>
</gene>
<name>A0ABR2FF07_9ROSI</name>
<accession>A0ABR2FF07</accession>
<protein>
    <submittedName>
        <fullName evidence="1">Uncharacterized protein</fullName>
    </submittedName>
</protein>
<organism evidence="1 2">
    <name type="scientific">Hibiscus sabdariffa</name>
    <name type="common">roselle</name>
    <dbReference type="NCBI Taxonomy" id="183260"/>
    <lineage>
        <taxon>Eukaryota</taxon>
        <taxon>Viridiplantae</taxon>
        <taxon>Streptophyta</taxon>
        <taxon>Embryophyta</taxon>
        <taxon>Tracheophyta</taxon>
        <taxon>Spermatophyta</taxon>
        <taxon>Magnoliopsida</taxon>
        <taxon>eudicotyledons</taxon>
        <taxon>Gunneridae</taxon>
        <taxon>Pentapetalae</taxon>
        <taxon>rosids</taxon>
        <taxon>malvids</taxon>
        <taxon>Malvales</taxon>
        <taxon>Malvaceae</taxon>
        <taxon>Malvoideae</taxon>
        <taxon>Hibiscus</taxon>
    </lineage>
</organism>
<sequence length="175" mass="19053">MMVELFGNPNSTDLIIRTGRLPNGVVVESYTTGVSGLGVESVHSEGHQMKTMDIETNVPILGDAYVIIEDEGLRSHDPSTEVMVEATTVKSNPRTSFHDIVGGRIVAKQDNIIDSLDAILNDEDARINHSGAFHEISFPTWSNATRQNLNPEGPSAVSKGGSRFNALELLEEKEH</sequence>
<dbReference type="EMBL" id="JBBPBM010000006">
    <property type="protein sequence ID" value="KAK8579506.1"/>
    <property type="molecule type" value="Genomic_DNA"/>
</dbReference>
<evidence type="ECO:0000313" key="1">
    <source>
        <dbReference type="EMBL" id="KAK8579506.1"/>
    </source>
</evidence>
<proteinExistence type="predicted"/>
<dbReference type="Proteomes" id="UP001472677">
    <property type="component" value="Unassembled WGS sequence"/>
</dbReference>
<evidence type="ECO:0000313" key="2">
    <source>
        <dbReference type="Proteomes" id="UP001472677"/>
    </source>
</evidence>